<evidence type="ECO:0000256" key="1">
    <source>
        <dbReference type="SAM" id="MobiDB-lite"/>
    </source>
</evidence>
<evidence type="ECO:0000313" key="3">
    <source>
        <dbReference type="EMBL" id="GAQ86462.1"/>
    </source>
</evidence>
<organism evidence="3 4">
    <name type="scientific">Klebsormidium nitens</name>
    <name type="common">Green alga</name>
    <name type="synonym">Ulothrix nitens</name>
    <dbReference type="NCBI Taxonomy" id="105231"/>
    <lineage>
        <taxon>Eukaryota</taxon>
        <taxon>Viridiplantae</taxon>
        <taxon>Streptophyta</taxon>
        <taxon>Klebsormidiophyceae</taxon>
        <taxon>Klebsormidiales</taxon>
        <taxon>Klebsormidiaceae</taxon>
        <taxon>Klebsormidium</taxon>
    </lineage>
</organism>
<feature type="chain" id="PRO_5012440414" evidence="2">
    <location>
        <begin position="30"/>
        <end position="412"/>
    </location>
</feature>
<accession>A0A1Y1I931</accession>
<feature type="signal peptide" evidence="2">
    <location>
        <begin position="1"/>
        <end position="29"/>
    </location>
</feature>
<dbReference type="Proteomes" id="UP000054558">
    <property type="component" value="Unassembled WGS sequence"/>
</dbReference>
<sequence length="412" mass="44265">MKPWSSTAAHVGFLTLFVLCLGTGPLAHAQDTCASSPHTASITCTRDCSMESNTGIAGFWYAFLTDIGLQINAKLVGPIAECPEKMTWLEEIAVVWIDESGKKRSLAVKIDQEANWYEQDVFQFESDEQSVEAPAPATKDASSITREPDVAWMADDGSASVLRVPNEWNTSVLSVPDVIMVHISSDVDEWIQGSADPLGAYGKYLDMSIKYVRPLYPSVHGIIGQMLQPNAYEIKMAIETSNKEKRERVDGDDDLYEVAGLADTECHFCRFDQALVFAPPPRPNPVARGFASTTHSQLPQKLLAKWLFPGASPRSLPGLTPGSSQGSVLPGVRPDSGEPVPGVEGPGTPRAVSPRPVPKSGDLLPALSETPGTATPGSDSGEAVHGVWALCPRTCDWSGDSHTGDETRGATF</sequence>
<gene>
    <name evidence="3" type="ORF">KFL_002900150</name>
</gene>
<dbReference type="OrthoDB" id="2012063at2759"/>
<protein>
    <submittedName>
        <fullName evidence="3">Uncharacterized protein</fullName>
    </submittedName>
</protein>
<dbReference type="EMBL" id="DF237239">
    <property type="protein sequence ID" value="GAQ86462.1"/>
    <property type="molecule type" value="Genomic_DNA"/>
</dbReference>
<keyword evidence="4" id="KW-1185">Reference proteome</keyword>
<proteinExistence type="predicted"/>
<dbReference type="AlphaFoldDB" id="A0A1Y1I931"/>
<dbReference type="PANTHER" id="PTHR31656">
    <property type="entry name" value="ROOT CAP DOMAIN-CONTAINING PROTEIN"/>
    <property type="match status" value="1"/>
</dbReference>
<evidence type="ECO:0000256" key="2">
    <source>
        <dbReference type="SAM" id="SignalP"/>
    </source>
</evidence>
<reference evidence="3 4" key="1">
    <citation type="journal article" date="2014" name="Nat. Commun.">
        <title>Klebsormidium flaccidum genome reveals primary factors for plant terrestrial adaptation.</title>
        <authorList>
            <person name="Hori K."/>
            <person name="Maruyama F."/>
            <person name="Fujisawa T."/>
            <person name="Togashi T."/>
            <person name="Yamamoto N."/>
            <person name="Seo M."/>
            <person name="Sato S."/>
            <person name="Yamada T."/>
            <person name="Mori H."/>
            <person name="Tajima N."/>
            <person name="Moriyama T."/>
            <person name="Ikeuchi M."/>
            <person name="Watanabe M."/>
            <person name="Wada H."/>
            <person name="Kobayashi K."/>
            <person name="Saito M."/>
            <person name="Masuda T."/>
            <person name="Sasaki-Sekimoto Y."/>
            <person name="Mashiguchi K."/>
            <person name="Awai K."/>
            <person name="Shimojima M."/>
            <person name="Masuda S."/>
            <person name="Iwai M."/>
            <person name="Nobusawa T."/>
            <person name="Narise T."/>
            <person name="Kondo S."/>
            <person name="Saito H."/>
            <person name="Sato R."/>
            <person name="Murakawa M."/>
            <person name="Ihara Y."/>
            <person name="Oshima-Yamada Y."/>
            <person name="Ohtaka K."/>
            <person name="Satoh M."/>
            <person name="Sonobe K."/>
            <person name="Ishii M."/>
            <person name="Ohtani R."/>
            <person name="Kanamori-Sato M."/>
            <person name="Honoki R."/>
            <person name="Miyazaki D."/>
            <person name="Mochizuki H."/>
            <person name="Umetsu J."/>
            <person name="Higashi K."/>
            <person name="Shibata D."/>
            <person name="Kamiya Y."/>
            <person name="Sato N."/>
            <person name="Nakamura Y."/>
            <person name="Tabata S."/>
            <person name="Ida S."/>
            <person name="Kurokawa K."/>
            <person name="Ohta H."/>
        </authorList>
    </citation>
    <scope>NUCLEOTIDE SEQUENCE [LARGE SCALE GENOMIC DNA]</scope>
    <source>
        <strain evidence="3 4">NIES-2285</strain>
    </source>
</reference>
<name>A0A1Y1I931_KLENI</name>
<feature type="compositionally biased region" description="Low complexity" evidence="1">
    <location>
        <begin position="337"/>
        <end position="349"/>
    </location>
</feature>
<feature type="region of interest" description="Disordered" evidence="1">
    <location>
        <begin position="315"/>
        <end position="382"/>
    </location>
</feature>
<keyword evidence="2" id="KW-0732">Signal</keyword>
<evidence type="ECO:0000313" key="4">
    <source>
        <dbReference type="Proteomes" id="UP000054558"/>
    </source>
</evidence>